<proteinExistence type="predicted"/>
<feature type="compositionally biased region" description="Polar residues" evidence="2">
    <location>
        <begin position="224"/>
        <end position="234"/>
    </location>
</feature>
<feature type="compositionally biased region" description="Basic residues" evidence="2">
    <location>
        <begin position="400"/>
        <end position="410"/>
    </location>
</feature>
<feature type="region of interest" description="Disordered" evidence="2">
    <location>
        <begin position="490"/>
        <end position="514"/>
    </location>
</feature>
<keyword evidence="1" id="KW-0175">Coiled coil</keyword>
<evidence type="ECO:0000256" key="1">
    <source>
        <dbReference type="SAM" id="Coils"/>
    </source>
</evidence>
<evidence type="ECO:0000313" key="4">
    <source>
        <dbReference type="Proteomes" id="UP000294003"/>
    </source>
</evidence>
<feature type="compositionally biased region" description="Polar residues" evidence="2">
    <location>
        <begin position="198"/>
        <end position="215"/>
    </location>
</feature>
<dbReference type="EMBL" id="QJNS01000403">
    <property type="protein sequence ID" value="RYO78153.1"/>
    <property type="molecule type" value="Genomic_DNA"/>
</dbReference>
<dbReference type="Proteomes" id="UP000294003">
    <property type="component" value="Unassembled WGS sequence"/>
</dbReference>
<evidence type="ECO:0008006" key="5">
    <source>
        <dbReference type="Google" id="ProtNLM"/>
    </source>
</evidence>
<sequence length="599" mass="65552">MDVRQLATPPSSQVREARADDRATRQCENGLTLEGYYYECDDLQEFYDLVATRLVSPSEPSRRPSGAEVKRWVAAVCEQRKRVLLSGRIPPYHEGREKLDQAIDGWVEIEGRRSMQQAVSDLASSHLLAFGSEESTSEFIFLPAYRDRLRKNAEHISKRTSENGKANSVICMRLVRFVEGLFERHQEDLAPLPRHPPGNTSCSSISPLPEANSSAPIVEERDTTYISSNSSSKANRPEEPPYPPRPRPAAHTPISRPVVRVSETETRTPLLNTDVNTDTEACQDRTSGNLGRSSLEEPSQDTPRPSGSSISTPPKGLNGEGKALSTKSSIVSKEKAAAVRVKVGAEGRTAQGASSLSDPAPSQTLSGKKHAAIDPPIFDGPAVKRQMLLFRGGWTERQKRSTRKPSKSKKTSTWSHSHSTGKAKIKTRPDAATQPSSSPSTAGTCLTSQSETTPCHSRHLTRSNAATEPRSAGYRTGFHPAAAAQAQILTGNRGQPRSPKEISSAPYPNQKRELGEFDGAEVIDLTISPDRKQTKREELALKSPPGCTAGSNRDMVCRGWKLEESSKLQSMERRLANLEKLIDSQRGVMGVYGKQGEGR</sequence>
<feature type="compositionally biased region" description="Polar residues" evidence="2">
    <location>
        <begin position="445"/>
        <end position="455"/>
    </location>
</feature>
<gene>
    <name evidence="3" type="ORF">DL762_008844</name>
</gene>
<accession>A0ABY0GZH2</accession>
<feature type="compositionally biased region" description="Low complexity" evidence="2">
    <location>
        <begin position="430"/>
        <end position="444"/>
    </location>
</feature>
<organism evidence="3 4">
    <name type="scientific">Monosporascus cannonballus</name>
    <dbReference type="NCBI Taxonomy" id="155416"/>
    <lineage>
        <taxon>Eukaryota</taxon>
        <taxon>Fungi</taxon>
        <taxon>Dikarya</taxon>
        <taxon>Ascomycota</taxon>
        <taxon>Pezizomycotina</taxon>
        <taxon>Sordariomycetes</taxon>
        <taxon>Xylariomycetidae</taxon>
        <taxon>Xylariales</taxon>
        <taxon>Xylariales incertae sedis</taxon>
        <taxon>Monosporascus</taxon>
    </lineage>
</organism>
<feature type="coiled-coil region" evidence="1">
    <location>
        <begin position="561"/>
        <end position="588"/>
    </location>
</feature>
<feature type="region of interest" description="Disordered" evidence="2">
    <location>
        <begin position="189"/>
        <end position="334"/>
    </location>
</feature>
<protein>
    <recommendedName>
        <fullName evidence="5">DUF4048 domain-containing protein</fullName>
    </recommendedName>
</protein>
<feature type="region of interest" description="Disordered" evidence="2">
    <location>
        <begin position="347"/>
        <end position="475"/>
    </location>
</feature>
<feature type="compositionally biased region" description="Polar residues" evidence="2">
    <location>
        <begin position="267"/>
        <end position="312"/>
    </location>
</feature>
<name>A0ABY0GZH2_9PEZI</name>
<feature type="region of interest" description="Disordered" evidence="2">
    <location>
        <begin position="1"/>
        <end position="21"/>
    </location>
</feature>
<evidence type="ECO:0000313" key="3">
    <source>
        <dbReference type="EMBL" id="RYO78153.1"/>
    </source>
</evidence>
<reference evidence="3 4" key="1">
    <citation type="submission" date="2018-06" db="EMBL/GenBank/DDBJ databases">
        <title>Complete Genomes of Monosporascus.</title>
        <authorList>
            <person name="Robinson A.J."/>
            <person name="Natvig D.O."/>
        </authorList>
    </citation>
    <scope>NUCLEOTIDE SEQUENCE [LARGE SCALE GENOMIC DNA]</scope>
    <source>
        <strain evidence="3 4">CBS 609.92</strain>
    </source>
</reference>
<evidence type="ECO:0000256" key="2">
    <source>
        <dbReference type="SAM" id="MobiDB-lite"/>
    </source>
</evidence>
<comment type="caution">
    <text evidence="3">The sequence shown here is derived from an EMBL/GenBank/DDBJ whole genome shotgun (WGS) entry which is preliminary data.</text>
</comment>
<feature type="compositionally biased region" description="Polar residues" evidence="2">
    <location>
        <begin position="351"/>
        <end position="366"/>
    </location>
</feature>
<keyword evidence="4" id="KW-1185">Reference proteome</keyword>